<evidence type="ECO:0000313" key="3">
    <source>
        <dbReference type="EMBL" id="CAB4139272.1"/>
    </source>
</evidence>
<keyword evidence="2" id="KW-0472">Membrane</keyword>
<evidence type="ECO:0000256" key="2">
    <source>
        <dbReference type="SAM" id="Phobius"/>
    </source>
</evidence>
<dbReference type="EMBL" id="LR796351">
    <property type="protein sequence ID" value="CAB4139272.1"/>
    <property type="molecule type" value="Genomic_DNA"/>
</dbReference>
<sequence>MINVLGVPLDLLAKPEGLGILAIVSIVGLVLFVKNELKNQNLACEKRSQEERETYRLESQRQKDEHTKEITALRLELKECNQLIMALTKELYELKGQKNGTNG</sequence>
<organism evidence="3">
    <name type="scientific">uncultured Caudovirales phage</name>
    <dbReference type="NCBI Taxonomy" id="2100421"/>
    <lineage>
        <taxon>Viruses</taxon>
        <taxon>Duplodnaviria</taxon>
        <taxon>Heunggongvirae</taxon>
        <taxon>Uroviricota</taxon>
        <taxon>Caudoviricetes</taxon>
        <taxon>Peduoviridae</taxon>
        <taxon>Maltschvirus</taxon>
        <taxon>Maltschvirus maltsch</taxon>
    </lineage>
</organism>
<evidence type="ECO:0000256" key="1">
    <source>
        <dbReference type="SAM" id="Coils"/>
    </source>
</evidence>
<keyword evidence="2" id="KW-0812">Transmembrane</keyword>
<name>A0A6J5LZF8_9CAUD</name>
<gene>
    <name evidence="3" type="ORF">UFOVP338_27</name>
</gene>
<reference evidence="3" key="1">
    <citation type="submission" date="2020-04" db="EMBL/GenBank/DDBJ databases">
        <authorList>
            <person name="Chiriac C."/>
            <person name="Salcher M."/>
            <person name="Ghai R."/>
            <person name="Kavagutti S V."/>
        </authorList>
    </citation>
    <scope>NUCLEOTIDE SEQUENCE</scope>
</reference>
<keyword evidence="1" id="KW-0175">Coiled coil</keyword>
<protein>
    <submittedName>
        <fullName evidence="3">Uncharacterized protein</fullName>
    </submittedName>
</protein>
<proteinExistence type="predicted"/>
<feature type="transmembrane region" description="Helical" evidence="2">
    <location>
        <begin position="17"/>
        <end position="33"/>
    </location>
</feature>
<keyword evidence="2" id="KW-1133">Transmembrane helix</keyword>
<accession>A0A6J5LZF8</accession>
<feature type="coiled-coil region" evidence="1">
    <location>
        <begin position="34"/>
        <end position="90"/>
    </location>
</feature>